<proteinExistence type="predicted"/>
<dbReference type="WBParaSite" id="ES5_v2.g7690.t1">
    <property type="protein sequence ID" value="ES5_v2.g7690.t1"/>
    <property type="gene ID" value="ES5_v2.g7690"/>
</dbReference>
<organism evidence="1 2">
    <name type="scientific">Panagrolaimus sp. ES5</name>
    <dbReference type="NCBI Taxonomy" id="591445"/>
    <lineage>
        <taxon>Eukaryota</taxon>
        <taxon>Metazoa</taxon>
        <taxon>Ecdysozoa</taxon>
        <taxon>Nematoda</taxon>
        <taxon>Chromadorea</taxon>
        <taxon>Rhabditida</taxon>
        <taxon>Tylenchina</taxon>
        <taxon>Panagrolaimomorpha</taxon>
        <taxon>Panagrolaimoidea</taxon>
        <taxon>Panagrolaimidae</taxon>
        <taxon>Panagrolaimus</taxon>
    </lineage>
</organism>
<protein>
    <submittedName>
        <fullName evidence="2">Uncharacterized protein</fullName>
    </submittedName>
</protein>
<evidence type="ECO:0000313" key="2">
    <source>
        <dbReference type="WBParaSite" id="ES5_v2.g7690.t1"/>
    </source>
</evidence>
<reference evidence="2" key="1">
    <citation type="submission" date="2022-11" db="UniProtKB">
        <authorList>
            <consortium name="WormBaseParasite"/>
        </authorList>
    </citation>
    <scope>IDENTIFICATION</scope>
</reference>
<sequence>MGFMIQGPSNFPYSYTYQDLKAYFNELDKTKSHIPHPPSVPMLLGLPQTTNLFDLLSSLLYGTTVSVGISLGISAVVIVASTTRPLLSFAAILSISFSISTITAALLIFGWTINVIEATILVITIGLCFDYTLHLAVAYKLSSDIVVTEKVREANEACAIPIALASITNISAGLILFFSKTQAFFEIGVFLVVMTL</sequence>
<dbReference type="Proteomes" id="UP000887579">
    <property type="component" value="Unplaced"/>
</dbReference>
<evidence type="ECO:0000313" key="1">
    <source>
        <dbReference type="Proteomes" id="UP000887579"/>
    </source>
</evidence>
<name>A0AC34GTD1_9BILA</name>
<accession>A0AC34GTD1</accession>